<reference evidence="3" key="1">
    <citation type="journal article" date="2017" name="Cell">
        <title>Insights into land plant evolution garnered from the Marchantia polymorpha genome.</title>
        <authorList>
            <person name="Bowman J.L."/>
            <person name="Kohchi T."/>
            <person name="Yamato K.T."/>
            <person name="Jenkins J."/>
            <person name="Shu S."/>
            <person name="Ishizaki K."/>
            <person name="Yamaoka S."/>
            <person name="Nishihama R."/>
            <person name="Nakamura Y."/>
            <person name="Berger F."/>
            <person name="Adam C."/>
            <person name="Aki S.S."/>
            <person name="Althoff F."/>
            <person name="Araki T."/>
            <person name="Arteaga-Vazquez M.A."/>
            <person name="Balasubrmanian S."/>
            <person name="Barry K."/>
            <person name="Bauer D."/>
            <person name="Boehm C.R."/>
            <person name="Briginshaw L."/>
            <person name="Caballero-Perez J."/>
            <person name="Catarino B."/>
            <person name="Chen F."/>
            <person name="Chiyoda S."/>
            <person name="Chovatia M."/>
            <person name="Davies K.M."/>
            <person name="Delmans M."/>
            <person name="Demura T."/>
            <person name="Dierschke T."/>
            <person name="Dolan L."/>
            <person name="Dorantes-Acosta A.E."/>
            <person name="Eklund D.M."/>
            <person name="Florent S.N."/>
            <person name="Flores-Sandoval E."/>
            <person name="Fujiyama A."/>
            <person name="Fukuzawa H."/>
            <person name="Galik B."/>
            <person name="Grimanelli D."/>
            <person name="Grimwood J."/>
            <person name="Grossniklaus U."/>
            <person name="Hamada T."/>
            <person name="Haseloff J."/>
            <person name="Hetherington A.J."/>
            <person name="Higo A."/>
            <person name="Hirakawa Y."/>
            <person name="Hundley H.N."/>
            <person name="Ikeda Y."/>
            <person name="Inoue K."/>
            <person name="Inoue S.I."/>
            <person name="Ishida S."/>
            <person name="Jia Q."/>
            <person name="Kakita M."/>
            <person name="Kanazawa T."/>
            <person name="Kawai Y."/>
            <person name="Kawashima T."/>
            <person name="Kennedy M."/>
            <person name="Kinose K."/>
            <person name="Kinoshita T."/>
            <person name="Kohara Y."/>
            <person name="Koide E."/>
            <person name="Komatsu K."/>
            <person name="Kopischke S."/>
            <person name="Kubo M."/>
            <person name="Kyozuka J."/>
            <person name="Lagercrantz U."/>
            <person name="Lin S.S."/>
            <person name="Lindquist E."/>
            <person name="Lipzen A.M."/>
            <person name="Lu C.W."/>
            <person name="De Luna E."/>
            <person name="Martienssen R.A."/>
            <person name="Minamino N."/>
            <person name="Mizutani M."/>
            <person name="Mizutani M."/>
            <person name="Mochizuki N."/>
            <person name="Monte I."/>
            <person name="Mosher R."/>
            <person name="Nagasaki H."/>
            <person name="Nakagami H."/>
            <person name="Naramoto S."/>
            <person name="Nishitani K."/>
            <person name="Ohtani M."/>
            <person name="Okamoto T."/>
            <person name="Okumura M."/>
            <person name="Phillips J."/>
            <person name="Pollak B."/>
            <person name="Reinders A."/>
            <person name="Rovekamp M."/>
            <person name="Sano R."/>
            <person name="Sawa S."/>
            <person name="Schmid M.W."/>
            <person name="Shirakawa M."/>
            <person name="Solano R."/>
            <person name="Spunde A."/>
            <person name="Suetsugu N."/>
            <person name="Sugano S."/>
            <person name="Sugiyama A."/>
            <person name="Sun R."/>
            <person name="Suzuki Y."/>
            <person name="Takenaka M."/>
            <person name="Takezawa D."/>
            <person name="Tomogane H."/>
            <person name="Tsuzuki M."/>
            <person name="Ueda T."/>
            <person name="Umeda M."/>
            <person name="Ward J.M."/>
            <person name="Watanabe Y."/>
            <person name="Yazaki K."/>
            <person name="Yokoyama R."/>
            <person name="Yoshitake Y."/>
            <person name="Yotsui I."/>
            <person name="Zachgo S."/>
            <person name="Schmutz J."/>
        </authorList>
    </citation>
    <scope>NUCLEOTIDE SEQUENCE [LARGE SCALE GENOMIC DNA]</scope>
    <source>
        <strain evidence="3">Tak-1</strain>
    </source>
</reference>
<keyword evidence="3" id="KW-1185">Reference proteome</keyword>
<evidence type="ECO:0000256" key="1">
    <source>
        <dbReference type="SAM" id="MobiDB-lite"/>
    </source>
</evidence>
<feature type="region of interest" description="Disordered" evidence="1">
    <location>
        <begin position="56"/>
        <end position="78"/>
    </location>
</feature>
<evidence type="ECO:0000313" key="3">
    <source>
        <dbReference type="Proteomes" id="UP000244005"/>
    </source>
</evidence>
<gene>
    <name evidence="2" type="ORF">MARPO_0030s0022</name>
</gene>
<dbReference type="AlphaFoldDB" id="A0A2R6X841"/>
<organism evidence="2 3">
    <name type="scientific">Marchantia polymorpha</name>
    <name type="common">Common liverwort</name>
    <name type="synonym">Marchantia aquatica</name>
    <dbReference type="NCBI Taxonomy" id="3197"/>
    <lineage>
        <taxon>Eukaryota</taxon>
        <taxon>Viridiplantae</taxon>
        <taxon>Streptophyta</taxon>
        <taxon>Embryophyta</taxon>
        <taxon>Marchantiophyta</taxon>
        <taxon>Marchantiopsida</taxon>
        <taxon>Marchantiidae</taxon>
        <taxon>Marchantiales</taxon>
        <taxon>Marchantiaceae</taxon>
        <taxon>Marchantia</taxon>
    </lineage>
</organism>
<proteinExistence type="predicted"/>
<accession>A0A2R6X841</accession>
<protein>
    <submittedName>
        <fullName evidence="2">Uncharacterized protein</fullName>
    </submittedName>
</protein>
<dbReference type="Proteomes" id="UP000244005">
    <property type="component" value="Unassembled WGS sequence"/>
</dbReference>
<sequence length="111" mass="12370">MTRVTALKIVYIGPLGRKPQRILFVWPWGHGCNNHPTSPPLPLGSLLRHALQGSWRTTHGEKGGHDTHHHPDHPDPAGPTWWNNGCQLATPSQVWLLRVTLLPSHLSSLHS</sequence>
<name>A0A2R6X841_MARPO</name>
<dbReference type="EMBL" id="KZ772702">
    <property type="protein sequence ID" value="PTQ42274.1"/>
    <property type="molecule type" value="Genomic_DNA"/>
</dbReference>
<evidence type="ECO:0000313" key="2">
    <source>
        <dbReference type="EMBL" id="PTQ42274.1"/>
    </source>
</evidence>